<evidence type="ECO:0000256" key="1">
    <source>
        <dbReference type="SAM" id="MobiDB-lite"/>
    </source>
</evidence>
<dbReference type="EMBL" id="JAWZYT010004072">
    <property type="protein sequence ID" value="KAK4295472.1"/>
    <property type="molecule type" value="Genomic_DNA"/>
</dbReference>
<organism evidence="2 3">
    <name type="scientific">Petrolisthes manimaculis</name>
    <dbReference type="NCBI Taxonomy" id="1843537"/>
    <lineage>
        <taxon>Eukaryota</taxon>
        <taxon>Metazoa</taxon>
        <taxon>Ecdysozoa</taxon>
        <taxon>Arthropoda</taxon>
        <taxon>Crustacea</taxon>
        <taxon>Multicrustacea</taxon>
        <taxon>Malacostraca</taxon>
        <taxon>Eumalacostraca</taxon>
        <taxon>Eucarida</taxon>
        <taxon>Decapoda</taxon>
        <taxon>Pleocyemata</taxon>
        <taxon>Anomura</taxon>
        <taxon>Galatheoidea</taxon>
        <taxon>Porcellanidae</taxon>
        <taxon>Petrolisthes</taxon>
    </lineage>
</organism>
<dbReference type="AlphaFoldDB" id="A0AAE1TRW2"/>
<comment type="caution">
    <text evidence="2">The sequence shown here is derived from an EMBL/GenBank/DDBJ whole genome shotgun (WGS) entry which is preliminary data.</text>
</comment>
<protein>
    <submittedName>
        <fullName evidence="2">Uncharacterized protein</fullName>
    </submittedName>
</protein>
<sequence>MLLQYKWMTEPLRSPKDNPWTPHGARRPHGVRQVPFGNWQGEYFPPLRCHQGGRGAPPGCQERVSPCTSAVRNKGWTTYPLE</sequence>
<dbReference type="Proteomes" id="UP001292094">
    <property type="component" value="Unassembled WGS sequence"/>
</dbReference>
<keyword evidence="3" id="KW-1185">Reference proteome</keyword>
<name>A0AAE1TRW2_9EUCA</name>
<feature type="region of interest" description="Disordered" evidence="1">
    <location>
        <begin position="13"/>
        <end position="32"/>
    </location>
</feature>
<proteinExistence type="predicted"/>
<gene>
    <name evidence="2" type="ORF">Pmani_031989</name>
</gene>
<accession>A0AAE1TRW2</accession>
<evidence type="ECO:0000313" key="3">
    <source>
        <dbReference type="Proteomes" id="UP001292094"/>
    </source>
</evidence>
<reference evidence="2" key="1">
    <citation type="submission" date="2023-11" db="EMBL/GenBank/DDBJ databases">
        <title>Genome assemblies of two species of porcelain crab, Petrolisthes cinctipes and Petrolisthes manimaculis (Anomura: Porcellanidae).</title>
        <authorList>
            <person name="Angst P."/>
        </authorList>
    </citation>
    <scope>NUCLEOTIDE SEQUENCE</scope>
    <source>
        <strain evidence="2">PB745_02</strain>
        <tissue evidence="2">Gill</tissue>
    </source>
</reference>
<evidence type="ECO:0000313" key="2">
    <source>
        <dbReference type="EMBL" id="KAK4295472.1"/>
    </source>
</evidence>